<keyword evidence="2" id="KW-0808">Transferase</keyword>
<dbReference type="Proteomes" id="UP000236047">
    <property type="component" value="Unassembled WGS sequence"/>
</dbReference>
<gene>
    <name evidence="2" type="ORF">AOB60_29665</name>
</gene>
<reference evidence="3" key="1">
    <citation type="submission" date="2015-09" db="EMBL/GenBank/DDBJ databases">
        <authorList>
            <person name="Graham D.E."/>
            <person name="Mahan K.M."/>
            <person name="Klingeman D.M."/>
            <person name="Fida T."/>
            <person name="Giannone R.J."/>
            <person name="Hettich R.L."/>
            <person name="Parry R.J."/>
            <person name="Spain J.C."/>
        </authorList>
    </citation>
    <scope>NUCLEOTIDE SEQUENCE [LARGE SCALE GENOMIC DNA]</scope>
    <source>
        <strain evidence="3">JCM 4701</strain>
    </source>
</reference>
<dbReference type="SUPFAM" id="SSF53335">
    <property type="entry name" value="S-adenosyl-L-methionine-dependent methyltransferases"/>
    <property type="match status" value="1"/>
</dbReference>
<protein>
    <submittedName>
        <fullName evidence="2">Methyltransferase</fullName>
    </submittedName>
</protein>
<evidence type="ECO:0000313" key="2">
    <source>
        <dbReference type="EMBL" id="PNE38243.1"/>
    </source>
</evidence>
<feature type="domain" description="Methyltransferase" evidence="1">
    <location>
        <begin position="53"/>
        <end position="104"/>
    </location>
</feature>
<accession>A0A2N8PB58</accession>
<comment type="caution">
    <text evidence="2">The sequence shown here is derived from an EMBL/GenBank/DDBJ whole genome shotgun (WGS) entry which is preliminary data.</text>
</comment>
<keyword evidence="2" id="KW-0489">Methyltransferase</keyword>
<dbReference type="EMBL" id="LJSN01000003">
    <property type="protein sequence ID" value="PNE38243.1"/>
    <property type="molecule type" value="Genomic_DNA"/>
</dbReference>
<dbReference type="AlphaFoldDB" id="A0A2N8PB58"/>
<dbReference type="Gene3D" id="3.40.50.150">
    <property type="entry name" value="Vaccinia Virus protein VP39"/>
    <property type="match status" value="1"/>
</dbReference>
<name>A0A2N8PB58_STRNR</name>
<evidence type="ECO:0000259" key="1">
    <source>
        <dbReference type="Pfam" id="PF13649"/>
    </source>
</evidence>
<dbReference type="GO" id="GO:0032259">
    <property type="term" value="P:methylation"/>
    <property type="evidence" value="ECO:0007669"/>
    <property type="project" value="UniProtKB-KW"/>
</dbReference>
<dbReference type="Pfam" id="PF13649">
    <property type="entry name" value="Methyltransf_25"/>
    <property type="match status" value="1"/>
</dbReference>
<organism evidence="2 3">
    <name type="scientific">Streptomyces noursei</name>
    <name type="common">Streptomyces albulus</name>
    <dbReference type="NCBI Taxonomy" id="1971"/>
    <lineage>
        <taxon>Bacteria</taxon>
        <taxon>Bacillati</taxon>
        <taxon>Actinomycetota</taxon>
        <taxon>Actinomycetes</taxon>
        <taxon>Kitasatosporales</taxon>
        <taxon>Streptomycetaceae</taxon>
        <taxon>Streptomyces</taxon>
    </lineage>
</organism>
<dbReference type="InterPro" id="IPR029063">
    <property type="entry name" value="SAM-dependent_MTases_sf"/>
</dbReference>
<evidence type="ECO:0000313" key="3">
    <source>
        <dbReference type="Proteomes" id="UP000236047"/>
    </source>
</evidence>
<keyword evidence="3" id="KW-1185">Reference proteome</keyword>
<dbReference type="RefSeq" id="WP_102925697.1">
    <property type="nucleotide sequence ID" value="NZ_LJSN01000003.1"/>
</dbReference>
<dbReference type="GO" id="GO:0008168">
    <property type="term" value="F:methyltransferase activity"/>
    <property type="evidence" value="ECO:0007669"/>
    <property type="project" value="UniProtKB-KW"/>
</dbReference>
<dbReference type="InterPro" id="IPR041698">
    <property type="entry name" value="Methyltransf_25"/>
</dbReference>
<sequence length="243" mass="25325">MTATSRNLRAWEGFWRAAPTGAGQVFWDADPALTAARHLPLLVEHADTGLPLVDLGCGNGTQTRYLAGHFGRVLGLDFSAAAVARARAEDVAGVAEFRRLDAADGAAVGALHDELGDCNVYLRGVLHQCAAGERFRIAGHIAALLGARGRLFAVEPSASAKEVLRTLAQGPAGPPATVRAVLAHGITPGELPDAEVPELLRAHGLRIVACGQLPLATTEYGPDGSRLDLPSHWVMAGPDAETG</sequence>
<proteinExistence type="predicted"/>